<sequence>MRSSYISSKYKQWLQANPEDARVQRTQMQQTANRFLEEGDEASAIHCSGQALEIAQAIIQSLRSPEEGATLISQDFIAYGALAIYLSNHYRAAGEKRAAQEIIQDAQQQLIALTPLYASEPQVAKLIQAIVQSLNDDQPSPTTGPDGQLLH</sequence>
<dbReference type="EMBL" id="CP039852">
    <property type="protein sequence ID" value="QCZ95069.1"/>
    <property type="molecule type" value="Genomic_DNA"/>
</dbReference>
<proteinExistence type="predicted"/>
<dbReference type="OrthoDB" id="6334646at2"/>
<dbReference type="RefSeq" id="WP_139757799.1">
    <property type="nucleotide sequence ID" value="NZ_CP039852.1"/>
</dbReference>
<protein>
    <submittedName>
        <fullName evidence="1">Uncharacterized protein</fullName>
    </submittedName>
</protein>
<gene>
    <name evidence="1" type="ORF">FBQ74_17005</name>
</gene>
<keyword evidence="2" id="KW-1185">Reference proteome</keyword>
<dbReference type="AlphaFoldDB" id="A0A5B7YK17"/>
<evidence type="ECO:0000313" key="1">
    <source>
        <dbReference type="EMBL" id="QCZ95069.1"/>
    </source>
</evidence>
<evidence type="ECO:0000313" key="2">
    <source>
        <dbReference type="Proteomes" id="UP000304912"/>
    </source>
</evidence>
<organism evidence="1 2">
    <name type="scientific">Salinimonas iocasae</name>
    <dbReference type="NCBI Taxonomy" id="2572577"/>
    <lineage>
        <taxon>Bacteria</taxon>
        <taxon>Pseudomonadati</taxon>
        <taxon>Pseudomonadota</taxon>
        <taxon>Gammaproteobacteria</taxon>
        <taxon>Alteromonadales</taxon>
        <taxon>Alteromonadaceae</taxon>
        <taxon>Alteromonas/Salinimonas group</taxon>
        <taxon>Salinimonas</taxon>
    </lineage>
</organism>
<reference evidence="1 2" key="1">
    <citation type="submission" date="2019-04" db="EMBL/GenBank/DDBJ databases">
        <title>Salinimonas iocasae sp. nov., a halophilic bacterium isolated from the outer tube casing of tubeworms in Okinawa Trough.</title>
        <authorList>
            <person name="Zhang H."/>
            <person name="Wang H."/>
            <person name="Li C."/>
        </authorList>
    </citation>
    <scope>NUCLEOTIDE SEQUENCE [LARGE SCALE GENOMIC DNA]</scope>
    <source>
        <strain evidence="1 2">KX18D6</strain>
    </source>
</reference>
<dbReference type="KEGG" id="salk:FBQ74_17005"/>
<dbReference type="Proteomes" id="UP000304912">
    <property type="component" value="Chromosome"/>
</dbReference>
<name>A0A5B7YK17_9ALTE</name>
<accession>A0A5B7YK17</accession>